<dbReference type="Proteomes" id="UP000326780">
    <property type="component" value="Chromosome"/>
</dbReference>
<dbReference type="RefSeq" id="WP_153281923.1">
    <property type="nucleotide sequence ID" value="NZ_CP045644.1"/>
</dbReference>
<evidence type="ECO:0000313" key="2">
    <source>
        <dbReference type="Proteomes" id="UP000326780"/>
    </source>
</evidence>
<dbReference type="InterPro" id="IPR043733">
    <property type="entry name" value="DUF5677"/>
</dbReference>
<sequence>MPEKPHPTLLDRSEARAQIAANFGSQMETLRDVANYGSNLIVRAFVSSPRDMTAIVTCYVFLKQIVAMVDAVHVLLSEGAGYASHLPARSAFEASLYLHYVIENDSERRARRYYVADIREQQGWARKLIAGTPEAEGLEELRKSINLESFLGNPENTAVANAMLQDAARVLGQPEFLAIDAEFDAIRRRRKRDVAWYALDGISNIRQLAKHLGSFAEYETFYSRGSQAMHSGTYKDHIRIIDNQLHAIPIRHIMDFNHLIQSVLIVAVSSMRRVVERYRSGEINDLNRRYLTEWRAAMMHTPTVNYEFNATGVI</sequence>
<dbReference type="Pfam" id="PF18928">
    <property type="entry name" value="DUF5677"/>
    <property type="match status" value="1"/>
</dbReference>
<dbReference type="EMBL" id="CP045644">
    <property type="protein sequence ID" value="QFZ83177.1"/>
    <property type="molecule type" value="Genomic_DNA"/>
</dbReference>
<protein>
    <submittedName>
        <fullName evidence="1">Uncharacterized protein</fullName>
    </submittedName>
</protein>
<reference evidence="1 2" key="1">
    <citation type="submission" date="2019-10" db="EMBL/GenBank/DDBJ databases">
        <title>Complete genome sequence of Variovorax paradoxus 5C-2.</title>
        <authorList>
            <person name="Gogoleva N.E."/>
            <person name="Balkin A.S."/>
        </authorList>
    </citation>
    <scope>NUCLEOTIDE SEQUENCE [LARGE SCALE GENOMIC DNA]</scope>
    <source>
        <strain evidence="1 2">5C-2</strain>
    </source>
</reference>
<organism evidence="1 2">
    <name type="scientific">Variovorax paradoxus</name>
    <dbReference type="NCBI Taxonomy" id="34073"/>
    <lineage>
        <taxon>Bacteria</taxon>
        <taxon>Pseudomonadati</taxon>
        <taxon>Pseudomonadota</taxon>
        <taxon>Betaproteobacteria</taxon>
        <taxon>Burkholderiales</taxon>
        <taxon>Comamonadaceae</taxon>
        <taxon>Variovorax</taxon>
    </lineage>
</organism>
<accession>A0A5Q0M2X7</accession>
<dbReference type="AlphaFoldDB" id="A0A5Q0M2X7"/>
<name>A0A5Q0M2X7_VARPD</name>
<gene>
    <name evidence="1" type="ORF">GFK26_10585</name>
</gene>
<proteinExistence type="predicted"/>
<evidence type="ECO:0000313" key="1">
    <source>
        <dbReference type="EMBL" id="QFZ83177.1"/>
    </source>
</evidence>